<protein>
    <recommendedName>
        <fullName evidence="1">GmrSD restriction endonucleases N-terminal domain-containing protein</fullName>
    </recommendedName>
</protein>
<feature type="non-terminal residue" evidence="2">
    <location>
        <position position="1"/>
    </location>
</feature>
<evidence type="ECO:0000313" key="2">
    <source>
        <dbReference type="EMBL" id="GAI06819.1"/>
    </source>
</evidence>
<sequence length="246" mass="28951">PLFQRPYSWRKDNVKQLWYDLIATKDENDEFSHFFGSFVTMPIPSSASQVSKYTIIDGQQRIVTTYILLAAIRNRIIELESDSELKDEIDEKYLINKFDPLGKYKVVPTQADKSIFFKIIDELSPDLDDNHKITETYEYFQKELSKLNDLDGLILLKDTLLSKFSVVDITLENNDDPYLIFESLNATGTPLTQADLIRNYLFMRISEDNQQEVYNSIWFPMQQQLGDYLENFYQTLFSNGWEYSQF</sequence>
<evidence type="ECO:0000259" key="1">
    <source>
        <dbReference type="Pfam" id="PF03235"/>
    </source>
</evidence>
<reference evidence="2" key="1">
    <citation type="journal article" date="2014" name="Front. Microbiol.">
        <title>High frequency of phylogenetically diverse reductive dehalogenase-homologous genes in deep subseafloor sedimentary metagenomes.</title>
        <authorList>
            <person name="Kawai M."/>
            <person name="Futagami T."/>
            <person name="Toyoda A."/>
            <person name="Takaki Y."/>
            <person name="Nishi S."/>
            <person name="Hori S."/>
            <person name="Arai W."/>
            <person name="Tsubouchi T."/>
            <person name="Morono Y."/>
            <person name="Uchiyama I."/>
            <person name="Ito T."/>
            <person name="Fujiyama A."/>
            <person name="Inagaki F."/>
            <person name="Takami H."/>
        </authorList>
    </citation>
    <scope>NUCLEOTIDE SEQUENCE</scope>
    <source>
        <strain evidence="2">Expedition CK06-06</strain>
    </source>
</reference>
<organism evidence="2">
    <name type="scientific">marine sediment metagenome</name>
    <dbReference type="NCBI Taxonomy" id="412755"/>
    <lineage>
        <taxon>unclassified sequences</taxon>
        <taxon>metagenomes</taxon>
        <taxon>ecological metagenomes</taxon>
    </lineage>
</organism>
<comment type="caution">
    <text evidence="2">The sequence shown here is derived from an EMBL/GenBank/DDBJ whole genome shotgun (WGS) entry which is preliminary data.</text>
</comment>
<dbReference type="AlphaFoldDB" id="X1MKB0"/>
<dbReference type="Pfam" id="PF03235">
    <property type="entry name" value="GmrSD_N"/>
    <property type="match status" value="1"/>
</dbReference>
<dbReference type="EMBL" id="BARV01011349">
    <property type="protein sequence ID" value="GAI06819.1"/>
    <property type="molecule type" value="Genomic_DNA"/>
</dbReference>
<dbReference type="PANTHER" id="PTHR35149:SF2">
    <property type="entry name" value="DUF262 DOMAIN-CONTAINING PROTEIN"/>
    <property type="match status" value="1"/>
</dbReference>
<name>X1MKB0_9ZZZZ</name>
<gene>
    <name evidence="2" type="ORF">S06H3_21560</name>
</gene>
<accession>X1MKB0</accession>
<dbReference type="PANTHER" id="PTHR35149">
    <property type="entry name" value="SLL5132 PROTEIN"/>
    <property type="match status" value="1"/>
</dbReference>
<dbReference type="InterPro" id="IPR004919">
    <property type="entry name" value="GmrSD_N"/>
</dbReference>
<feature type="domain" description="GmrSD restriction endonucleases N-terminal" evidence="1">
    <location>
        <begin position="1"/>
        <end position="202"/>
    </location>
</feature>
<proteinExistence type="predicted"/>